<reference evidence="2" key="1">
    <citation type="submission" date="2022-10" db="EMBL/GenBank/DDBJ databases">
        <title>Hoeflea sp. J2-29, isolated from marine algae.</title>
        <authorList>
            <person name="Kristyanto S."/>
            <person name="Kim J.M."/>
            <person name="Jeon C.O."/>
        </authorList>
    </citation>
    <scope>NUCLEOTIDE SEQUENCE</scope>
    <source>
        <strain evidence="2">J2-29</strain>
    </source>
</reference>
<protein>
    <submittedName>
        <fullName evidence="2">Helix-turn-helix domain-containing protein</fullName>
    </submittedName>
</protein>
<dbReference type="Proteomes" id="UP001081283">
    <property type="component" value="Unassembled WGS sequence"/>
</dbReference>
<comment type="caution">
    <text evidence="2">The sequence shown here is derived from an EMBL/GenBank/DDBJ whole genome shotgun (WGS) entry which is preliminary data.</text>
</comment>
<organism evidence="2 3">
    <name type="scientific">Hoeflea ulvae</name>
    <dbReference type="NCBI Taxonomy" id="2983764"/>
    <lineage>
        <taxon>Bacteria</taxon>
        <taxon>Pseudomonadati</taxon>
        <taxon>Pseudomonadota</taxon>
        <taxon>Alphaproteobacteria</taxon>
        <taxon>Hyphomicrobiales</taxon>
        <taxon>Rhizobiaceae</taxon>
        <taxon>Hoeflea</taxon>
    </lineage>
</organism>
<evidence type="ECO:0000313" key="3">
    <source>
        <dbReference type="Proteomes" id="UP001081283"/>
    </source>
</evidence>
<dbReference type="InterPro" id="IPR041657">
    <property type="entry name" value="HTH_17"/>
</dbReference>
<gene>
    <name evidence="2" type="ORF">OEG82_11305</name>
</gene>
<feature type="domain" description="Helix-turn-helix" evidence="1">
    <location>
        <begin position="19"/>
        <end position="68"/>
    </location>
</feature>
<dbReference type="Pfam" id="PF12728">
    <property type="entry name" value="HTH_17"/>
    <property type="match status" value="1"/>
</dbReference>
<sequence>MADIDRVIDPEYLKNLDIMDAKEAAVYLRSSPSTLAKLRCAGGGPVFIRQSARKTLYRRNDLDAWLAGKAHGSTSGYANEAGALA</sequence>
<accession>A0ABT3YFE0</accession>
<evidence type="ECO:0000259" key="1">
    <source>
        <dbReference type="Pfam" id="PF12728"/>
    </source>
</evidence>
<proteinExistence type="predicted"/>
<keyword evidence="3" id="KW-1185">Reference proteome</keyword>
<dbReference type="RefSeq" id="WP_267612550.1">
    <property type="nucleotide sequence ID" value="NZ_JAOVZQ010000001.1"/>
</dbReference>
<name>A0ABT3YFE0_9HYPH</name>
<evidence type="ECO:0000313" key="2">
    <source>
        <dbReference type="EMBL" id="MCY0094610.1"/>
    </source>
</evidence>
<dbReference type="EMBL" id="JAOVZQ010000001">
    <property type="protein sequence ID" value="MCY0094610.1"/>
    <property type="molecule type" value="Genomic_DNA"/>
</dbReference>